<accession>A0A1L9TUV2</accession>
<keyword evidence="1" id="KW-0812">Transmembrane</keyword>
<gene>
    <name evidence="2" type="ORF">ASPSYDRAFT_682644</name>
</gene>
<dbReference type="Proteomes" id="UP000184356">
    <property type="component" value="Unassembled WGS sequence"/>
</dbReference>
<evidence type="ECO:0000256" key="1">
    <source>
        <dbReference type="SAM" id="Phobius"/>
    </source>
</evidence>
<dbReference type="GeneID" id="63766499"/>
<dbReference type="AlphaFoldDB" id="A0A1L9TUV2"/>
<dbReference type="VEuPathDB" id="FungiDB:ASPSYDRAFT_682644"/>
<keyword evidence="1" id="KW-0472">Membrane</keyword>
<protein>
    <submittedName>
        <fullName evidence="2">Uncharacterized protein</fullName>
    </submittedName>
</protein>
<proteinExistence type="predicted"/>
<feature type="transmembrane region" description="Helical" evidence="1">
    <location>
        <begin position="41"/>
        <end position="61"/>
    </location>
</feature>
<keyword evidence="1" id="KW-1133">Transmembrane helix</keyword>
<dbReference type="RefSeq" id="XP_040706869.1">
    <property type="nucleotide sequence ID" value="XM_040850426.1"/>
</dbReference>
<evidence type="ECO:0000313" key="2">
    <source>
        <dbReference type="EMBL" id="OJJ63063.1"/>
    </source>
</evidence>
<sequence length="111" mass="12484">MKTIFVEGTTFKRNHDNEVSKNGLGAQLNKLARRKKAGANWWLLILILLRMLSGVPGISVVSSVSPVQTTLQLSWCILYLRVYQPSSCLRYSCIISSDCSDRLLNKDQEVP</sequence>
<dbReference type="EMBL" id="KV878583">
    <property type="protein sequence ID" value="OJJ63063.1"/>
    <property type="molecule type" value="Genomic_DNA"/>
</dbReference>
<organism evidence="2 3">
    <name type="scientific">Aspergillus sydowii CBS 593.65</name>
    <dbReference type="NCBI Taxonomy" id="1036612"/>
    <lineage>
        <taxon>Eukaryota</taxon>
        <taxon>Fungi</taxon>
        <taxon>Dikarya</taxon>
        <taxon>Ascomycota</taxon>
        <taxon>Pezizomycotina</taxon>
        <taxon>Eurotiomycetes</taxon>
        <taxon>Eurotiomycetidae</taxon>
        <taxon>Eurotiales</taxon>
        <taxon>Aspergillaceae</taxon>
        <taxon>Aspergillus</taxon>
        <taxon>Aspergillus subgen. Nidulantes</taxon>
    </lineage>
</organism>
<reference evidence="3" key="1">
    <citation type="journal article" date="2017" name="Genome Biol.">
        <title>Comparative genomics reveals high biological diversity and specific adaptations in the industrially and medically important fungal genus Aspergillus.</title>
        <authorList>
            <person name="de Vries R.P."/>
            <person name="Riley R."/>
            <person name="Wiebenga A."/>
            <person name="Aguilar-Osorio G."/>
            <person name="Amillis S."/>
            <person name="Uchima C.A."/>
            <person name="Anderluh G."/>
            <person name="Asadollahi M."/>
            <person name="Askin M."/>
            <person name="Barry K."/>
            <person name="Battaglia E."/>
            <person name="Bayram O."/>
            <person name="Benocci T."/>
            <person name="Braus-Stromeyer S.A."/>
            <person name="Caldana C."/>
            <person name="Canovas D."/>
            <person name="Cerqueira G.C."/>
            <person name="Chen F."/>
            <person name="Chen W."/>
            <person name="Choi C."/>
            <person name="Clum A."/>
            <person name="Dos Santos R.A."/>
            <person name="Damasio A.R."/>
            <person name="Diallinas G."/>
            <person name="Emri T."/>
            <person name="Fekete E."/>
            <person name="Flipphi M."/>
            <person name="Freyberg S."/>
            <person name="Gallo A."/>
            <person name="Gournas C."/>
            <person name="Habgood R."/>
            <person name="Hainaut M."/>
            <person name="Harispe M.L."/>
            <person name="Henrissat B."/>
            <person name="Hilden K.S."/>
            <person name="Hope R."/>
            <person name="Hossain A."/>
            <person name="Karabika E."/>
            <person name="Karaffa L."/>
            <person name="Karanyi Z."/>
            <person name="Krasevec N."/>
            <person name="Kuo A."/>
            <person name="Kusch H."/>
            <person name="LaButti K."/>
            <person name="Lagendijk E.L."/>
            <person name="Lapidus A."/>
            <person name="Levasseur A."/>
            <person name="Lindquist E."/>
            <person name="Lipzen A."/>
            <person name="Logrieco A.F."/>
            <person name="MacCabe A."/>
            <person name="Maekelae M.R."/>
            <person name="Malavazi I."/>
            <person name="Melin P."/>
            <person name="Meyer V."/>
            <person name="Mielnichuk N."/>
            <person name="Miskei M."/>
            <person name="Molnar A.P."/>
            <person name="Mule G."/>
            <person name="Ngan C.Y."/>
            <person name="Orejas M."/>
            <person name="Orosz E."/>
            <person name="Ouedraogo J.P."/>
            <person name="Overkamp K.M."/>
            <person name="Park H.-S."/>
            <person name="Perrone G."/>
            <person name="Piumi F."/>
            <person name="Punt P.J."/>
            <person name="Ram A.F."/>
            <person name="Ramon A."/>
            <person name="Rauscher S."/>
            <person name="Record E."/>
            <person name="Riano-Pachon D.M."/>
            <person name="Robert V."/>
            <person name="Roehrig J."/>
            <person name="Ruller R."/>
            <person name="Salamov A."/>
            <person name="Salih N.S."/>
            <person name="Samson R.A."/>
            <person name="Sandor E."/>
            <person name="Sanguinetti M."/>
            <person name="Schuetze T."/>
            <person name="Sepcic K."/>
            <person name="Shelest E."/>
            <person name="Sherlock G."/>
            <person name="Sophianopoulou V."/>
            <person name="Squina F.M."/>
            <person name="Sun H."/>
            <person name="Susca A."/>
            <person name="Todd R.B."/>
            <person name="Tsang A."/>
            <person name="Unkles S.E."/>
            <person name="van de Wiele N."/>
            <person name="van Rossen-Uffink D."/>
            <person name="Oliveira J.V."/>
            <person name="Vesth T.C."/>
            <person name="Visser J."/>
            <person name="Yu J.-H."/>
            <person name="Zhou M."/>
            <person name="Andersen M.R."/>
            <person name="Archer D.B."/>
            <person name="Baker S.E."/>
            <person name="Benoit I."/>
            <person name="Brakhage A.A."/>
            <person name="Braus G.H."/>
            <person name="Fischer R."/>
            <person name="Frisvad J.C."/>
            <person name="Goldman G.H."/>
            <person name="Houbraken J."/>
            <person name="Oakley B."/>
            <person name="Pocsi I."/>
            <person name="Scazzocchio C."/>
            <person name="Seiboth B."/>
            <person name="vanKuyk P.A."/>
            <person name="Wortman J."/>
            <person name="Dyer P.S."/>
            <person name="Grigoriev I.V."/>
        </authorList>
    </citation>
    <scope>NUCLEOTIDE SEQUENCE [LARGE SCALE GENOMIC DNA]</scope>
    <source>
        <strain evidence="3">CBS 593.65</strain>
    </source>
</reference>
<evidence type="ECO:0000313" key="3">
    <source>
        <dbReference type="Proteomes" id="UP000184356"/>
    </source>
</evidence>
<keyword evidence="3" id="KW-1185">Reference proteome</keyword>
<name>A0A1L9TUV2_9EURO</name>